<evidence type="ECO:0000313" key="4">
    <source>
        <dbReference type="Proteomes" id="UP000192441"/>
    </source>
</evidence>
<evidence type="ECO:0000313" key="5">
    <source>
        <dbReference type="Proteomes" id="UP000467379"/>
    </source>
</evidence>
<keyword evidence="1" id="KW-0472">Membrane</keyword>
<sequence>MAAASIITYGGILTIVVALTVSSLVVPIVVYQDWQWLAWTMAAVYAIALLLLAASYKSTFGINIETMDQWAKSAHATFPDQFKTTH</sequence>
<proteinExistence type="predicted"/>
<accession>A0A7I7W563</accession>
<keyword evidence="1" id="KW-1133">Transmembrane helix</keyword>
<keyword evidence="5" id="KW-1185">Reference proteome</keyword>
<gene>
    <name evidence="3" type="ORF">BST20_08245</name>
    <name evidence="2" type="ORF">MBRA_21500</name>
</gene>
<evidence type="ECO:0000256" key="1">
    <source>
        <dbReference type="SAM" id="Phobius"/>
    </source>
</evidence>
<dbReference type="Proteomes" id="UP000192441">
    <property type="component" value="Unassembled WGS sequence"/>
</dbReference>
<protein>
    <submittedName>
        <fullName evidence="3">Uncharacterized protein</fullName>
    </submittedName>
</protein>
<evidence type="ECO:0000313" key="3">
    <source>
        <dbReference type="EMBL" id="ORA39495.1"/>
    </source>
</evidence>
<dbReference type="RefSeq" id="WP_083130979.1">
    <property type="nucleotide sequence ID" value="NZ_AP022606.1"/>
</dbReference>
<evidence type="ECO:0000313" key="2">
    <source>
        <dbReference type="EMBL" id="BBZ11955.1"/>
    </source>
</evidence>
<feature type="transmembrane region" description="Helical" evidence="1">
    <location>
        <begin position="36"/>
        <end position="54"/>
    </location>
</feature>
<reference evidence="2 5" key="2">
    <citation type="journal article" date="2019" name="Emerg. Microbes Infect.">
        <title>Comprehensive subspecies identification of 175 nontuberculous mycobacteria species based on 7547 genomic profiles.</title>
        <authorList>
            <person name="Matsumoto Y."/>
            <person name="Kinjo T."/>
            <person name="Motooka D."/>
            <person name="Nabeya D."/>
            <person name="Jung N."/>
            <person name="Uechi K."/>
            <person name="Horii T."/>
            <person name="Iida T."/>
            <person name="Fujita J."/>
            <person name="Nakamura S."/>
        </authorList>
    </citation>
    <scope>NUCLEOTIDE SEQUENCE [LARGE SCALE GENOMIC DNA]</scope>
    <source>
        <strain evidence="2 5">JCM 12687</strain>
    </source>
</reference>
<reference evidence="2" key="3">
    <citation type="submission" date="2020-02" db="EMBL/GenBank/DDBJ databases">
        <authorList>
            <person name="Matsumoto Y."/>
            <person name="Motooka D."/>
            <person name="Nakamura S."/>
        </authorList>
    </citation>
    <scope>NUCLEOTIDE SEQUENCE</scope>
    <source>
        <strain evidence="2">JCM 12687</strain>
    </source>
</reference>
<dbReference type="Proteomes" id="UP000467379">
    <property type="component" value="Chromosome"/>
</dbReference>
<dbReference type="EMBL" id="MVHM01000003">
    <property type="protein sequence ID" value="ORA39495.1"/>
    <property type="molecule type" value="Genomic_DNA"/>
</dbReference>
<feature type="transmembrane region" description="Helical" evidence="1">
    <location>
        <begin position="7"/>
        <end position="30"/>
    </location>
</feature>
<dbReference type="AlphaFoldDB" id="A0A7I7W563"/>
<reference evidence="3 4" key="1">
    <citation type="submission" date="2016-12" db="EMBL/GenBank/DDBJ databases">
        <title>The new phylogeny of genus Mycobacterium.</title>
        <authorList>
            <person name="Tortoli E."/>
            <person name="Trovato A."/>
            <person name="Cirillo D.M."/>
        </authorList>
    </citation>
    <scope>NUCLEOTIDE SEQUENCE [LARGE SCALE GENOMIC DNA]</scope>
    <source>
        <strain evidence="3 4">DSM 44624</strain>
    </source>
</reference>
<organism evidence="3 4">
    <name type="scientific">Mycobacterium branderi</name>
    <dbReference type="NCBI Taxonomy" id="43348"/>
    <lineage>
        <taxon>Bacteria</taxon>
        <taxon>Bacillati</taxon>
        <taxon>Actinomycetota</taxon>
        <taxon>Actinomycetes</taxon>
        <taxon>Mycobacteriales</taxon>
        <taxon>Mycobacteriaceae</taxon>
        <taxon>Mycobacterium</taxon>
    </lineage>
</organism>
<dbReference type="EMBL" id="AP022606">
    <property type="protein sequence ID" value="BBZ11955.1"/>
    <property type="molecule type" value="Genomic_DNA"/>
</dbReference>
<keyword evidence="1" id="KW-0812">Transmembrane</keyword>
<name>A0A7I7W563_9MYCO</name>